<dbReference type="Pfam" id="PF14214">
    <property type="entry name" value="Helitron_like_N"/>
    <property type="match status" value="1"/>
</dbReference>
<feature type="compositionally biased region" description="Low complexity" evidence="1">
    <location>
        <begin position="36"/>
        <end position="51"/>
    </location>
</feature>
<dbReference type="PANTHER" id="PTHR45786:SF74">
    <property type="entry name" value="ATP-DEPENDENT DNA HELICASE"/>
    <property type="match status" value="1"/>
</dbReference>
<feature type="compositionally biased region" description="Pro residues" evidence="1">
    <location>
        <begin position="71"/>
        <end position="85"/>
    </location>
</feature>
<dbReference type="KEGG" id="adu:107488838"/>
<name>A0A6P4DAP8_ARADU</name>
<evidence type="ECO:0000256" key="1">
    <source>
        <dbReference type="SAM" id="MobiDB-lite"/>
    </source>
</evidence>
<keyword evidence="3" id="KW-1185">Reference proteome</keyword>
<organism evidence="3 4">
    <name type="scientific">Arachis duranensis</name>
    <name type="common">Wild peanut</name>
    <dbReference type="NCBI Taxonomy" id="130453"/>
    <lineage>
        <taxon>Eukaryota</taxon>
        <taxon>Viridiplantae</taxon>
        <taxon>Streptophyta</taxon>
        <taxon>Embryophyta</taxon>
        <taxon>Tracheophyta</taxon>
        <taxon>Spermatophyta</taxon>
        <taxon>Magnoliopsida</taxon>
        <taxon>eudicotyledons</taxon>
        <taxon>Gunneridae</taxon>
        <taxon>Pentapetalae</taxon>
        <taxon>rosids</taxon>
        <taxon>fabids</taxon>
        <taxon>Fabales</taxon>
        <taxon>Fabaceae</taxon>
        <taxon>Papilionoideae</taxon>
        <taxon>50 kb inversion clade</taxon>
        <taxon>dalbergioids sensu lato</taxon>
        <taxon>Dalbergieae</taxon>
        <taxon>Pterocarpus clade</taxon>
        <taxon>Arachis</taxon>
    </lineage>
</organism>
<feature type="compositionally biased region" description="Pro residues" evidence="1">
    <location>
        <begin position="52"/>
        <end position="64"/>
    </location>
</feature>
<reference evidence="4" key="2">
    <citation type="submission" date="2025-08" db="UniProtKB">
        <authorList>
            <consortium name="RefSeq"/>
        </authorList>
    </citation>
    <scope>IDENTIFICATION</scope>
    <source>
        <tissue evidence="4">Whole plant</tissue>
    </source>
</reference>
<dbReference type="InterPro" id="IPR025476">
    <property type="entry name" value="Helitron_helicase-like"/>
</dbReference>
<evidence type="ECO:0000313" key="4">
    <source>
        <dbReference type="RefSeq" id="XP_015965103.1"/>
    </source>
</evidence>
<sequence>MGRGRGGSRSGKPRYATSAAVVYQPAPALPASATNAPLVTTPAPPVTALASPLPPSALPVPAPDPRSSKAPPLPLPVDPPQPAPAPTRSTAAPLPKTKLFGVRRSGRLKIGVKKANVRDGERLAKSNRYRIPRFALCYMDGKIQLPFLTEAPALLHDLHYGDHENSRYFRKNIRKFNSMFAFTSMAGKINRSINNDTAPPIFSINGKNYHTIGSLIPQDNDKPGFAQLYIYDRDNEIQNRIKAIRSSASCHEIETYIVDQLKQMRRDTDGRVYNLPTASELAIFIVRDINESSTDRDIILEPTTNKLQRIYVMHLLYLALHYPLVFLYGEDGFKTGIATSARYDINDTKKRKNITMHEFFSFRIQMREHESPLLLHSRRLFQQFIVAVFTMIESERLKFIRNNQPKLHVDKYSALHESLVRGEANAIATGQRIILPNSFTSGPRYMFNNCKDAFAICKYVGYPIEFQKRGLPHEHILLFMHPLDKPRSPDNIYKHISVEIPDKIIRPKLYAVVEKFMVHGPCGKYNNSSPCILNGRCSKFYPNPFRPRTIIDDAGFPRYKRSYNGRTIMKKNITLDNSYIVSYNPSLLLKCSCHINVEHTCQTSAIKYLFKYV</sequence>
<proteinExistence type="predicted"/>
<dbReference type="GeneID" id="107488838"/>
<feature type="domain" description="Helitron helicase-like" evidence="2">
    <location>
        <begin position="359"/>
        <end position="463"/>
    </location>
</feature>
<dbReference type="RefSeq" id="XP_015965103.1">
    <property type="nucleotide sequence ID" value="XM_016109617.1"/>
</dbReference>
<reference evidence="3" key="1">
    <citation type="journal article" date="2016" name="Nat. Genet.">
        <title>The genome sequences of Arachis duranensis and Arachis ipaensis, the diploid ancestors of cultivated peanut.</title>
        <authorList>
            <person name="Bertioli D.J."/>
            <person name="Cannon S.B."/>
            <person name="Froenicke L."/>
            <person name="Huang G."/>
            <person name="Farmer A.D."/>
            <person name="Cannon E.K."/>
            <person name="Liu X."/>
            <person name="Gao D."/>
            <person name="Clevenger J."/>
            <person name="Dash S."/>
            <person name="Ren L."/>
            <person name="Moretzsohn M.C."/>
            <person name="Shirasawa K."/>
            <person name="Huang W."/>
            <person name="Vidigal B."/>
            <person name="Abernathy B."/>
            <person name="Chu Y."/>
            <person name="Niederhuth C.E."/>
            <person name="Umale P."/>
            <person name="Araujo A.C."/>
            <person name="Kozik A."/>
            <person name="Kim K.D."/>
            <person name="Burow M.D."/>
            <person name="Varshney R.K."/>
            <person name="Wang X."/>
            <person name="Zhang X."/>
            <person name="Barkley N."/>
            <person name="Guimaraes P.M."/>
            <person name="Isobe S."/>
            <person name="Guo B."/>
            <person name="Liao B."/>
            <person name="Stalker H.T."/>
            <person name="Schmitz R.J."/>
            <person name="Scheffler B.E."/>
            <person name="Leal-Bertioli S.C."/>
            <person name="Xun X."/>
            <person name="Jackson S.A."/>
            <person name="Michelmore R."/>
            <person name="Ozias-Akins P."/>
        </authorList>
    </citation>
    <scope>NUCLEOTIDE SEQUENCE [LARGE SCALE GENOMIC DNA]</scope>
    <source>
        <strain evidence="3">cv. V14167</strain>
    </source>
</reference>
<evidence type="ECO:0000259" key="2">
    <source>
        <dbReference type="Pfam" id="PF14214"/>
    </source>
</evidence>
<dbReference type="OrthoDB" id="1427724at2759"/>
<gene>
    <name evidence="4" type="primary">LOC107488838</name>
</gene>
<dbReference type="AlphaFoldDB" id="A0A6P4DAP8"/>
<evidence type="ECO:0000313" key="3">
    <source>
        <dbReference type="Proteomes" id="UP000515211"/>
    </source>
</evidence>
<feature type="region of interest" description="Disordered" evidence="1">
    <location>
        <begin position="32"/>
        <end position="93"/>
    </location>
</feature>
<dbReference type="PANTHER" id="PTHR45786">
    <property type="entry name" value="DNA BINDING PROTEIN-LIKE"/>
    <property type="match status" value="1"/>
</dbReference>
<dbReference type="Proteomes" id="UP000515211">
    <property type="component" value="Chromosome 5"/>
</dbReference>
<protein>
    <submittedName>
        <fullName evidence="4">Uncharacterized protein LOC107488838</fullName>
    </submittedName>
</protein>
<accession>A0A6P4DAP8</accession>